<dbReference type="Pfam" id="PF14498">
    <property type="entry name" value="Glyco_hyd_65N_2"/>
    <property type="match status" value="1"/>
</dbReference>
<organism evidence="4 5">
    <name type="scientific">Pedobacter cryophilus</name>
    <dbReference type="NCBI Taxonomy" id="2571271"/>
    <lineage>
        <taxon>Bacteria</taxon>
        <taxon>Pseudomonadati</taxon>
        <taxon>Bacteroidota</taxon>
        <taxon>Sphingobacteriia</taxon>
        <taxon>Sphingobacteriales</taxon>
        <taxon>Sphingobacteriaceae</taxon>
        <taxon>Pedobacter</taxon>
    </lineage>
</organism>
<protein>
    <submittedName>
        <fullName evidence="4">Glycoside hydrolase family 95 protein</fullName>
    </submittedName>
</protein>
<evidence type="ECO:0000313" key="5">
    <source>
        <dbReference type="Proteomes" id="UP000308181"/>
    </source>
</evidence>
<keyword evidence="5" id="KW-1185">Reference proteome</keyword>
<dbReference type="Pfam" id="PF22124">
    <property type="entry name" value="Glyco_hydro_95_cat"/>
    <property type="match status" value="1"/>
</dbReference>
<name>A0A4U1BU83_9SPHI</name>
<dbReference type="FunFam" id="1.50.10.10:FF:000028">
    <property type="entry name" value="Alpha-L-fucosidase 2"/>
    <property type="match status" value="1"/>
</dbReference>
<dbReference type="PIRSF" id="PIRSF007663">
    <property type="entry name" value="UCP007663"/>
    <property type="match status" value="1"/>
</dbReference>
<dbReference type="RefSeq" id="WP_136827099.1">
    <property type="nucleotide sequence ID" value="NZ_SWBP01000005.1"/>
</dbReference>
<keyword evidence="4" id="KW-0378">Hydrolase</keyword>
<feature type="domain" description="Glycosyl hydrolase family 95 catalytic" evidence="3">
    <location>
        <begin position="308"/>
        <end position="711"/>
    </location>
</feature>
<dbReference type="AlphaFoldDB" id="A0A4U1BU83"/>
<evidence type="ECO:0000313" key="4">
    <source>
        <dbReference type="EMBL" id="TKB96232.1"/>
    </source>
</evidence>
<comment type="caution">
    <text evidence="4">The sequence shown here is derived from an EMBL/GenBank/DDBJ whole genome shotgun (WGS) entry which is preliminary data.</text>
</comment>
<feature type="domain" description="Alpha fucosidase A-like C-terminal" evidence="2">
    <location>
        <begin position="713"/>
        <end position="809"/>
    </location>
</feature>
<dbReference type="Gene3D" id="1.50.10.10">
    <property type="match status" value="1"/>
</dbReference>
<feature type="domain" description="Glycosyl hydrolase family 95 N-terminal" evidence="1">
    <location>
        <begin position="33"/>
        <end position="280"/>
    </location>
</feature>
<dbReference type="InterPro" id="IPR049053">
    <property type="entry name" value="AFCA-like_C"/>
</dbReference>
<dbReference type="PANTHER" id="PTHR31084">
    <property type="entry name" value="ALPHA-L-FUCOSIDASE 2"/>
    <property type="match status" value="1"/>
</dbReference>
<dbReference type="EMBL" id="SWBP01000005">
    <property type="protein sequence ID" value="TKB96232.1"/>
    <property type="molecule type" value="Genomic_DNA"/>
</dbReference>
<dbReference type="OrthoDB" id="9802600at2"/>
<dbReference type="InterPro" id="IPR027414">
    <property type="entry name" value="GH95_N_dom"/>
</dbReference>
<dbReference type="Pfam" id="PF21307">
    <property type="entry name" value="Glyco_hydro_95_C"/>
    <property type="match status" value="1"/>
</dbReference>
<evidence type="ECO:0000259" key="3">
    <source>
        <dbReference type="Pfam" id="PF22124"/>
    </source>
</evidence>
<accession>A0A4U1BU83</accession>
<dbReference type="InterPro" id="IPR012341">
    <property type="entry name" value="6hp_glycosidase-like_sf"/>
</dbReference>
<dbReference type="Proteomes" id="UP000308181">
    <property type="component" value="Unassembled WGS sequence"/>
</dbReference>
<gene>
    <name evidence="4" type="ORF">FA046_13670</name>
</gene>
<reference evidence="4 5" key="1">
    <citation type="submission" date="2019-04" db="EMBL/GenBank/DDBJ databases">
        <title>Pedobacter sp. AR-3-17 sp. nov., isolated from Arctic soil.</title>
        <authorList>
            <person name="Dahal R.H."/>
            <person name="Kim D.-U."/>
        </authorList>
    </citation>
    <scope>NUCLEOTIDE SEQUENCE [LARGE SCALE GENOMIC DNA]</scope>
    <source>
        <strain evidence="4 5">AR-3-17</strain>
    </source>
</reference>
<proteinExistence type="predicted"/>
<dbReference type="InterPro" id="IPR054363">
    <property type="entry name" value="GH95_cat"/>
</dbReference>
<dbReference type="InterPro" id="IPR008928">
    <property type="entry name" value="6-hairpin_glycosidase_sf"/>
</dbReference>
<dbReference type="InterPro" id="IPR016518">
    <property type="entry name" value="Alpha-L-fucosidase"/>
</dbReference>
<evidence type="ECO:0000259" key="1">
    <source>
        <dbReference type="Pfam" id="PF14498"/>
    </source>
</evidence>
<dbReference type="GO" id="GO:0004560">
    <property type="term" value="F:alpha-L-fucosidase activity"/>
    <property type="evidence" value="ECO:0007669"/>
    <property type="project" value="InterPro"/>
</dbReference>
<sequence length="812" mass="91436">MSFLKKCFPFGIFCLLGLNNICAQSQKAESLELWYNKPAKDWNEALPIGNGRLGAMIFGHPSLELIQLNEATLWTGGPVNLNPNPTAYKYLPQVRSALFADSIPKAVSLLKKIQGPNTNMYQPLGDILIKQDFKGEVKNYKRSLNIEKAISTTSFEVDGVQYTREMFSSFPDQVMILRITASKANSLNFSVSNTHLLAHSSFVNAQNELVLQGKARIESDERRVPKPIVFKDDESCKGMRFEWRMKVIKNDGKLTGKDSTLTITNATSVVFAIAAQTSFNGIDKCPDADGKDEKLAVTQDLNKIATKKYDDLLKAHQTDYTSFFNRLSLQIKGESHPELPTNERLSQYKTGKPDVGLEKLYYQFGRYLLISSSRAGSPAANLQGIWNHLLRPSWRSNYTTNINLQMNYWPAEMTNLSELTEPLITQIGYMAKNGTATASNYYQMKGWAVHHNSDLWGQTNPVGEGGGDPKWANWALGSAWLSQHLYEHYRFTKDKEYLKNVAYPLMKSAADFCEDWLVEYKGEWVTAPSTSPENIYLHPAGYKGAVTIASAMDMEIIWDLFTNVIEAAKFLNTDKDLIAKLEMKRARLHPLQIGKKGNLMEWYGDWEDEDPKHRHVSQLFGLHPGREISPLLDQKLANAAKQTLIGRGDGGTGWSKAWKINFWARLLDGNHAYLMYQELLKTTTLNNLFDTHPPFQIDGNFGATAGVTEMLLQSQLDYIQLLPALPNAWATGSVKGLVARGNFVVDMSWNNKELQKAEILSRSGEDCKLLTLLPVKLAGVNVLSKPVVINNQTYHSLNFKTKKDKKYLILKI</sequence>
<dbReference type="SUPFAM" id="SSF48208">
    <property type="entry name" value="Six-hairpin glycosidases"/>
    <property type="match status" value="1"/>
</dbReference>
<dbReference type="GO" id="GO:0005975">
    <property type="term" value="P:carbohydrate metabolic process"/>
    <property type="evidence" value="ECO:0007669"/>
    <property type="project" value="InterPro"/>
</dbReference>
<dbReference type="PANTHER" id="PTHR31084:SF0">
    <property type="entry name" value="ALPHA-L-FUCOSIDASE 2"/>
    <property type="match status" value="1"/>
</dbReference>
<evidence type="ECO:0000259" key="2">
    <source>
        <dbReference type="Pfam" id="PF21307"/>
    </source>
</evidence>